<proteinExistence type="predicted"/>
<keyword evidence="3" id="KW-1185">Reference proteome</keyword>
<dbReference type="Proteomes" id="UP000285278">
    <property type="component" value="Unassembled WGS sequence"/>
</dbReference>
<comment type="caution">
    <text evidence="2">The sequence shown here is derived from an EMBL/GenBank/DDBJ whole genome shotgun (WGS) entry which is preliminary data.</text>
</comment>
<protein>
    <recommendedName>
        <fullName evidence="4">PH domain-containing protein</fullName>
    </recommendedName>
</protein>
<evidence type="ECO:0000256" key="1">
    <source>
        <dbReference type="SAM" id="Phobius"/>
    </source>
</evidence>
<evidence type="ECO:0000313" key="2">
    <source>
        <dbReference type="EMBL" id="RIX36771.1"/>
    </source>
</evidence>
<keyword evidence="1" id="KW-1133">Transmembrane helix</keyword>
<feature type="transmembrane region" description="Helical" evidence="1">
    <location>
        <begin position="74"/>
        <end position="94"/>
    </location>
</feature>
<name>A0A418Q9S5_9CORY</name>
<dbReference type="AlphaFoldDB" id="A0A418Q9S5"/>
<sequence length="183" mass="21018">MSKVVFDPDEPVLAELSPTRRSVIFPVLELLLITGLIWLGIGGIDRYFASVAMANVGYEFTPLSDVRFYVNDPLLTPMLWLRRGLVVLWLWLAWRRCIRHLIYRARSRMVLTDRRLITASGHVRSRIAEIPMYAIMDARSTGSTVSIFVVGQRMPVVLQSVPQAKKFARLVRTIVKDRDDSFR</sequence>
<keyword evidence="1" id="KW-0472">Membrane</keyword>
<accession>A0A418Q9S5</accession>
<dbReference type="STRING" id="1451189.CFAL_09115"/>
<gene>
    <name evidence="2" type="ORF">D3M95_00755</name>
</gene>
<dbReference type="EMBL" id="QXJK01000001">
    <property type="protein sequence ID" value="RIX36771.1"/>
    <property type="molecule type" value="Genomic_DNA"/>
</dbReference>
<organism evidence="2 3">
    <name type="scientific">Corynebacterium falsenii</name>
    <dbReference type="NCBI Taxonomy" id="108486"/>
    <lineage>
        <taxon>Bacteria</taxon>
        <taxon>Bacillati</taxon>
        <taxon>Actinomycetota</taxon>
        <taxon>Actinomycetes</taxon>
        <taxon>Mycobacteriales</taxon>
        <taxon>Corynebacteriaceae</taxon>
        <taxon>Corynebacterium</taxon>
    </lineage>
</organism>
<evidence type="ECO:0000313" key="3">
    <source>
        <dbReference type="Proteomes" id="UP000285278"/>
    </source>
</evidence>
<dbReference type="RefSeq" id="WP_119664111.1">
    <property type="nucleotide sequence ID" value="NZ_DYWY01000006.1"/>
</dbReference>
<dbReference type="OrthoDB" id="4413216at2"/>
<keyword evidence="1" id="KW-0812">Transmembrane</keyword>
<evidence type="ECO:0008006" key="4">
    <source>
        <dbReference type="Google" id="ProtNLM"/>
    </source>
</evidence>
<reference evidence="2 3" key="1">
    <citation type="submission" date="2018-09" db="EMBL/GenBank/DDBJ databases">
        <title>Optimization and identification of Corynebacterium falsenii FN1-14 from fish paste.</title>
        <authorList>
            <person name="Daroonpunt R."/>
            <person name="Tanasupawat S."/>
        </authorList>
    </citation>
    <scope>NUCLEOTIDE SEQUENCE [LARGE SCALE GENOMIC DNA]</scope>
    <source>
        <strain evidence="2 3">FN1-14</strain>
    </source>
</reference>
<feature type="transmembrane region" description="Helical" evidence="1">
    <location>
        <begin position="23"/>
        <end position="41"/>
    </location>
</feature>